<evidence type="ECO:0000259" key="5">
    <source>
        <dbReference type="Pfam" id="PF00460"/>
    </source>
</evidence>
<evidence type="ECO:0000256" key="4">
    <source>
        <dbReference type="RuleBase" id="RU362116"/>
    </source>
</evidence>
<dbReference type="NCBIfam" id="TIGR03506">
    <property type="entry name" value="FlgEFG_subfam"/>
    <property type="match status" value="1"/>
</dbReference>
<comment type="subcellular location">
    <subcellularLocation>
        <location evidence="1 4">Bacterial flagellum basal body</location>
    </subcellularLocation>
</comment>
<keyword evidence="9" id="KW-1185">Reference proteome</keyword>
<dbReference type="EMBL" id="CP036150">
    <property type="protein sequence ID" value="QEN07778.1"/>
    <property type="molecule type" value="Genomic_DNA"/>
</dbReference>
<dbReference type="PANTHER" id="PTHR30435:SF19">
    <property type="entry name" value="FLAGELLAR BASAL-BODY ROD PROTEIN FLGG"/>
    <property type="match status" value="1"/>
</dbReference>
<evidence type="ECO:0000256" key="3">
    <source>
        <dbReference type="ARBA" id="ARBA00023143"/>
    </source>
</evidence>
<sequence>MIRGLYTASSGMQAQQHRLNALSNNLANVDLTGYKRDTSVHKAFPEMMIRRFNDDGVHQFPIGSVDTAPIVGKLGTGVEYNESFTVFEQGALKETSNPFDVAMDGDGFFTIQTNNGERFTRNGSFILGKEGLLLTKEGYPVLGEDGPIQIKLNNFTIDSKGRIFQNGELSDNPQRLVSMDENDWADSELVDTLKIVQFEGNGNRFLKKQGSSLWNNNLESGEPMATSLENRPKVLQGFLEASNVNPVSEMVNMIEVNRAYEANQKVISSQDSLLNKLINGAAKY</sequence>
<dbReference type="GO" id="GO:0071978">
    <property type="term" value="P:bacterial-type flagellum-dependent swarming motility"/>
    <property type="evidence" value="ECO:0007669"/>
    <property type="project" value="TreeGrafter"/>
</dbReference>
<keyword evidence="8" id="KW-0966">Cell projection</keyword>
<evidence type="ECO:0000259" key="7">
    <source>
        <dbReference type="Pfam" id="PF22692"/>
    </source>
</evidence>
<dbReference type="GO" id="GO:0009425">
    <property type="term" value="C:bacterial-type flagellum basal body"/>
    <property type="evidence" value="ECO:0007669"/>
    <property type="project" value="UniProtKB-SubCell"/>
</dbReference>
<organism evidence="8 9">
    <name type="scientific">Oceanispirochaeta crateris</name>
    <dbReference type="NCBI Taxonomy" id="2518645"/>
    <lineage>
        <taxon>Bacteria</taxon>
        <taxon>Pseudomonadati</taxon>
        <taxon>Spirochaetota</taxon>
        <taxon>Spirochaetia</taxon>
        <taxon>Spirochaetales</taxon>
        <taxon>Spirochaetaceae</taxon>
        <taxon>Oceanispirochaeta</taxon>
    </lineage>
</organism>
<protein>
    <submittedName>
        <fullName evidence="8">Flagellar hook-basal body protein</fullName>
    </submittedName>
</protein>
<dbReference type="InterPro" id="IPR001444">
    <property type="entry name" value="Flag_bb_rod_N"/>
</dbReference>
<feature type="domain" description="Flagellar basal-body/hook protein C-terminal" evidence="6">
    <location>
        <begin position="236"/>
        <end position="279"/>
    </location>
</feature>
<dbReference type="KEGG" id="ock:EXM22_07170"/>
<gene>
    <name evidence="8" type="ORF">EXM22_07170</name>
</gene>
<keyword evidence="8" id="KW-0282">Flagellum</keyword>
<dbReference type="RefSeq" id="WP_149485858.1">
    <property type="nucleotide sequence ID" value="NZ_CP036150.1"/>
</dbReference>
<evidence type="ECO:0000256" key="1">
    <source>
        <dbReference type="ARBA" id="ARBA00004117"/>
    </source>
</evidence>
<proteinExistence type="inferred from homology"/>
<accession>A0A5C1QKD2</accession>
<dbReference type="AlphaFoldDB" id="A0A5C1QKD2"/>
<evidence type="ECO:0000313" key="9">
    <source>
        <dbReference type="Proteomes" id="UP000324209"/>
    </source>
</evidence>
<dbReference type="SUPFAM" id="SSF117143">
    <property type="entry name" value="Flagellar hook protein flgE"/>
    <property type="match status" value="1"/>
</dbReference>
<keyword evidence="3 4" id="KW-0975">Bacterial flagellum</keyword>
<evidence type="ECO:0000313" key="8">
    <source>
        <dbReference type="EMBL" id="QEN07778.1"/>
    </source>
</evidence>
<dbReference type="Pfam" id="PF06429">
    <property type="entry name" value="Flg_bbr_C"/>
    <property type="match status" value="1"/>
</dbReference>
<dbReference type="InterPro" id="IPR020013">
    <property type="entry name" value="Flagellar_FlgE/F/G"/>
</dbReference>
<dbReference type="Pfam" id="PF22692">
    <property type="entry name" value="LlgE_F_G_D1"/>
    <property type="match status" value="1"/>
</dbReference>
<dbReference type="InterPro" id="IPR010930">
    <property type="entry name" value="Flg_bb/hook_C_dom"/>
</dbReference>
<dbReference type="OrthoDB" id="9804559at2"/>
<dbReference type="Pfam" id="PF00460">
    <property type="entry name" value="Flg_bb_rod"/>
    <property type="match status" value="1"/>
</dbReference>
<name>A0A5C1QKD2_9SPIO</name>
<comment type="similarity">
    <text evidence="2 4">Belongs to the flagella basal body rod proteins family.</text>
</comment>
<dbReference type="PANTHER" id="PTHR30435">
    <property type="entry name" value="FLAGELLAR PROTEIN"/>
    <property type="match status" value="1"/>
</dbReference>
<evidence type="ECO:0000256" key="2">
    <source>
        <dbReference type="ARBA" id="ARBA00009677"/>
    </source>
</evidence>
<feature type="domain" description="Flagellar hook protein FlgE/F/G-like D1" evidence="7">
    <location>
        <begin position="102"/>
        <end position="163"/>
    </location>
</feature>
<evidence type="ECO:0000259" key="6">
    <source>
        <dbReference type="Pfam" id="PF06429"/>
    </source>
</evidence>
<reference evidence="8 9" key="1">
    <citation type="submission" date="2019-02" db="EMBL/GenBank/DDBJ databases">
        <title>Complete Genome Sequence and Methylome Analysis of free living Spirochaetas.</title>
        <authorList>
            <person name="Fomenkov A."/>
            <person name="Dubinina G."/>
            <person name="Leshcheva N."/>
            <person name="Mikheeva N."/>
            <person name="Grabovich M."/>
            <person name="Vincze T."/>
            <person name="Roberts R.J."/>
        </authorList>
    </citation>
    <scope>NUCLEOTIDE SEQUENCE [LARGE SCALE GENOMIC DNA]</scope>
    <source>
        <strain evidence="8 9">K2</strain>
    </source>
</reference>
<dbReference type="InterPro" id="IPR037925">
    <property type="entry name" value="FlgE/F/G-like"/>
</dbReference>
<dbReference type="InterPro" id="IPR053967">
    <property type="entry name" value="LlgE_F_G-like_D1"/>
</dbReference>
<keyword evidence="8" id="KW-0969">Cilium</keyword>
<dbReference type="Proteomes" id="UP000324209">
    <property type="component" value="Chromosome"/>
</dbReference>
<feature type="domain" description="Flagellar basal body rod protein N-terminal" evidence="5">
    <location>
        <begin position="5"/>
        <end position="35"/>
    </location>
</feature>